<accession>A0A2G9U5L0</accession>
<organism evidence="1 2">
    <name type="scientific">Teladorsagia circumcincta</name>
    <name type="common">Brown stomach worm</name>
    <name type="synonym">Ostertagia circumcincta</name>
    <dbReference type="NCBI Taxonomy" id="45464"/>
    <lineage>
        <taxon>Eukaryota</taxon>
        <taxon>Metazoa</taxon>
        <taxon>Ecdysozoa</taxon>
        <taxon>Nematoda</taxon>
        <taxon>Chromadorea</taxon>
        <taxon>Rhabditida</taxon>
        <taxon>Rhabditina</taxon>
        <taxon>Rhabditomorpha</taxon>
        <taxon>Strongyloidea</taxon>
        <taxon>Trichostrongylidae</taxon>
        <taxon>Teladorsagia</taxon>
    </lineage>
</organism>
<gene>
    <name evidence="1" type="ORF">TELCIR_12882</name>
</gene>
<dbReference type="AlphaFoldDB" id="A0A2G9U5L0"/>
<protein>
    <submittedName>
        <fullName evidence="1">Uncharacterized protein</fullName>
    </submittedName>
</protein>
<reference evidence="1 2" key="1">
    <citation type="submission" date="2015-09" db="EMBL/GenBank/DDBJ databases">
        <title>Draft genome of the parasitic nematode Teladorsagia circumcincta isolate WARC Sus (inbred).</title>
        <authorList>
            <person name="Mitreva M."/>
        </authorList>
    </citation>
    <scope>NUCLEOTIDE SEQUENCE [LARGE SCALE GENOMIC DNA]</scope>
    <source>
        <strain evidence="1 2">S</strain>
    </source>
</reference>
<keyword evidence="2" id="KW-1185">Reference proteome</keyword>
<evidence type="ECO:0000313" key="1">
    <source>
        <dbReference type="EMBL" id="PIO65444.1"/>
    </source>
</evidence>
<evidence type="ECO:0000313" key="2">
    <source>
        <dbReference type="Proteomes" id="UP000230423"/>
    </source>
</evidence>
<dbReference type="OrthoDB" id="10070965at2759"/>
<name>A0A2G9U5L0_TELCI</name>
<dbReference type="Proteomes" id="UP000230423">
    <property type="component" value="Unassembled WGS sequence"/>
</dbReference>
<proteinExistence type="predicted"/>
<dbReference type="EMBL" id="KZ349005">
    <property type="protein sequence ID" value="PIO65444.1"/>
    <property type="molecule type" value="Genomic_DNA"/>
</dbReference>
<sequence length="62" mass="7276">MEHYFLTEVSFAQAEQQSRIIRKECRPEARKDPDQFMQLHGRKCIIHTEKSIAKAAEDCNVL</sequence>